<dbReference type="PANTHER" id="PTHR34298">
    <property type="entry name" value="SEGREGATION AND CONDENSATION PROTEIN B"/>
    <property type="match status" value="1"/>
</dbReference>
<name>A0ABU0J3F1_9HYPH</name>
<feature type="region of interest" description="Disordered" evidence="5">
    <location>
        <begin position="189"/>
        <end position="229"/>
    </location>
</feature>
<dbReference type="InterPro" id="IPR036390">
    <property type="entry name" value="WH_DNA-bd_sf"/>
</dbReference>
<evidence type="ECO:0000256" key="4">
    <source>
        <dbReference type="ARBA" id="ARBA00023306"/>
    </source>
</evidence>
<dbReference type="Proteomes" id="UP001242480">
    <property type="component" value="Unassembled WGS sequence"/>
</dbReference>
<evidence type="ECO:0000313" key="7">
    <source>
        <dbReference type="Proteomes" id="UP001242480"/>
    </source>
</evidence>
<gene>
    <name evidence="6" type="ORF">QO011_001769</name>
</gene>
<dbReference type="RefSeq" id="WP_307270415.1">
    <property type="nucleotide sequence ID" value="NZ_JAUSVX010000002.1"/>
</dbReference>
<sequence length="229" mass="24425">MGKLEPATDAPEASAVQEHVRLVEALLFAAVEPLDEAALRARLPDGVDLPAVLAALRQDYAGRGVNLVRLGGRWAFRTASDLAWLMAPDAAEPKKLSRAALETLAIIAYHQPVTRAEIEEIRGVSISKGTLDLLLETGWARLRGRRRVPGRPVTYGTTPAFLDHFGLDGIGDLPGLDELKGAGLLDGRLPPGFSVPMPSDDSALTPDEEPLDAADLSMSFPPPEPEEGA</sequence>
<comment type="caution">
    <text evidence="6">The sequence shown here is derived from an EMBL/GenBank/DDBJ whole genome shotgun (WGS) entry which is preliminary data.</text>
</comment>
<dbReference type="SUPFAM" id="SSF46785">
    <property type="entry name" value="Winged helix' DNA-binding domain"/>
    <property type="match status" value="2"/>
</dbReference>
<dbReference type="PANTHER" id="PTHR34298:SF2">
    <property type="entry name" value="SEGREGATION AND CONDENSATION PROTEIN B"/>
    <property type="match status" value="1"/>
</dbReference>
<organism evidence="6 7">
    <name type="scientific">Labrys wisconsinensis</name>
    <dbReference type="NCBI Taxonomy" id="425677"/>
    <lineage>
        <taxon>Bacteria</taxon>
        <taxon>Pseudomonadati</taxon>
        <taxon>Pseudomonadota</taxon>
        <taxon>Alphaproteobacteria</taxon>
        <taxon>Hyphomicrobiales</taxon>
        <taxon>Xanthobacteraceae</taxon>
        <taxon>Labrys</taxon>
    </lineage>
</organism>
<keyword evidence="2" id="KW-0132">Cell division</keyword>
<dbReference type="NCBIfam" id="TIGR00281">
    <property type="entry name" value="SMC-Scp complex subunit ScpB"/>
    <property type="match status" value="1"/>
</dbReference>
<dbReference type="Gene3D" id="1.10.10.10">
    <property type="entry name" value="Winged helix-like DNA-binding domain superfamily/Winged helix DNA-binding domain"/>
    <property type="match status" value="2"/>
</dbReference>
<dbReference type="Pfam" id="PF04079">
    <property type="entry name" value="SMC_ScpB"/>
    <property type="match status" value="1"/>
</dbReference>
<dbReference type="EMBL" id="JAUSVX010000002">
    <property type="protein sequence ID" value="MDQ0468769.1"/>
    <property type="molecule type" value="Genomic_DNA"/>
</dbReference>
<evidence type="ECO:0000256" key="2">
    <source>
        <dbReference type="ARBA" id="ARBA00022618"/>
    </source>
</evidence>
<evidence type="ECO:0000256" key="5">
    <source>
        <dbReference type="SAM" id="MobiDB-lite"/>
    </source>
</evidence>
<protein>
    <submittedName>
        <fullName evidence="6">Segregation and condensation protein B</fullName>
    </submittedName>
</protein>
<evidence type="ECO:0000313" key="6">
    <source>
        <dbReference type="EMBL" id="MDQ0468769.1"/>
    </source>
</evidence>
<accession>A0ABU0J3F1</accession>
<evidence type="ECO:0000256" key="3">
    <source>
        <dbReference type="ARBA" id="ARBA00022829"/>
    </source>
</evidence>
<reference evidence="6 7" key="1">
    <citation type="submission" date="2023-07" db="EMBL/GenBank/DDBJ databases">
        <title>Genomic Encyclopedia of Type Strains, Phase IV (KMG-IV): sequencing the most valuable type-strain genomes for metagenomic binning, comparative biology and taxonomic classification.</title>
        <authorList>
            <person name="Goeker M."/>
        </authorList>
    </citation>
    <scope>NUCLEOTIDE SEQUENCE [LARGE SCALE GENOMIC DNA]</scope>
    <source>
        <strain evidence="6 7">DSM 19619</strain>
    </source>
</reference>
<keyword evidence="1" id="KW-0963">Cytoplasm</keyword>
<evidence type="ECO:0000256" key="1">
    <source>
        <dbReference type="ARBA" id="ARBA00022490"/>
    </source>
</evidence>
<proteinExistence type="predicted"/>
<keyword evidence="4" id="KW-0131">Cell cycle</keyword>
<dbReference type="InterPro" id="IPR036388">
    <property type="entry name" value="WH-like_DNA-bd_sf"/>
</dbReference>
<keyword evidence="3" id="KW-0159">Chromosome partition</keyword>
<keyword evidence="7" id="KW-1185">Reference proteome</keyword>
<dbReference type="InterPro" id="IPR005234">
    <property type="entry name" value="ScpB_csome_segregation"/>
</dbReference>